<reference evidence="3" key="1">
    <citation type="submission" date="2021-02" db="EMBL/GenBank/DDBJ databases">
        <authorList>
            <person name="Nowell W R."/>
        </authorList>
    </citation>
    <scope>NUCLEOTIDE SEQUENCE</scope>
</reference>
<evidence type="ECO:0000256" key="1">
    <source>
        <dbReference type="ARBA" id="ARBA00007993"/>
    </source>
</evidence>
<evidence type="ECO:0000259" key="2">
    <source>
        <dbReference type="Pfam" id="PF00149"/>
    </source>
</evidence>
<dbReference type="Pfam" id="PF00149">
    <property type="entry name" value="Metallophos"/>
    <property type="match status" value="1"/>
</dbReference>
<dbReference type="InterPro" id="IPR004843">
    <property type="entry name" value="Calcineurin-like_PHP"/>
</dbReference>
<comment type="similarity">
    <text evidence="1">Belongs to the UPF0046 family.</text>
</comment>
<comment type="caution">
    <text evidence="3">The sequence shown here is derived from an EMBL/GenBank/DDBJ whole genome shotgun (WGS) entry which is preliminary data.</text>
</comment>
<accession>A0A818SV47</accession>
<evidence type="ECO:0000313" key="3">
    <source>
        <dbReference type="EMBL" id="CAF3678122.1"/>
    </source>
</evidence>
<dbReference type="InterPro" id="IPR051693">
    <property type="entry name" value="UPF0046_metallophosphoest"/>
</dbReference>
<protein>
    <recommendedName>
        <fullName evidence="2">Calcineurin-like phosphoesterase domain-containing protein</fullName>
    </recommendedName>
</protein>
<proteinExistence type="inferred from homology"/>
<dbReference type="PANTHER" id="PTHR12905">
    <property type="entry name" value="METALLOPHOSPHOESTERASE"/>
    <property type="match status" value="1"/>
</dbReference>
<dbReference type="InterPro" id="IPR029052">
    <property type="entry name" value="Metallo-depent_PP-like"/>
</dbReference>
<feature type="domain" description="Calcineurin-like phosphoesterase" evidence="2">
    <location>
        <begin position="10"/>
        <end position="215"/>
    </location>
</feature>
<gene>
    <name evidence="3" type="ORF">KIK155_LOCUS25145</name>
</gene>
<dbReference type="SUPFAM" id="SSF56300">
    <property type="entry name" value="Metallo-dependent phosphatases"/>
    <property type="match status" value="1"/>
</dbReference>
<dbReference type="GO" id="GO:0016787">
    <property type="term" value="F:hydrolase activity"/>
    <property type="evidence" value="ECO:0007669"/>
    <property type="project" value="InterPro"/>
</dbReference>
<dbReference type="AlphaFoldDB" id="A0A818SV47"/>
<evidence type="ECO:0000313" key="4">
    <source>
        <dbReference type="Proteomes" id="UP000663865"/>
    </source>
</evidence>
<dbReference type="PANTHER" id="PTHR12905:SF0">
    <property type="entry name" value="CALCINEURIN-LIKE PHOSPHOESTERASE DOMAIN-CONTAINING PROTEIN"/>
    <property type="match status" value="1"/>
</dbReference>
<dbReference type="EMBL" id="CAJNYV010004539">
    <property type="protein sequence ID" value="CAF3678122.1"/>
    <property type="molecule type" value="Genomic_DNA"/>
</dbReference>
<dbReference type="Proteomes" id="UP000663865">
    <property type="component" value="Unassembled WGS sequence"/>
</dbReference>
<organism evidence="3 4">
    <name type="scientific">Rotaria socialis</name>
    <dbReference type="NCBI Taxonomy" id="392032"/>
    <lineage>
        <taxon>Eukaryota</taxon>
        <taxon>Metazoa</taxon>
        <taxon>Spiralia</taxon>
        <taxon>Gnathifera</taxon>
        <taxon>Rotifera</taxon>
        <taxon>Eurotatoria</taxon>
        <taxon>Bdelloidea</taxon>
        <taxon>Philodinida</taxon>
        <taxon>Philodinidae</taxon>
        <taxon>Rotaria</taxon>
    </lineage>
</organism>
<name>A0A818SV47_9BILA</name>
<sequence>MATRANKTTRIVCISDTHSRYDFVLPSGDILVHTGDFSKSGLQDEVEYFITWLKSLTKYRLKIFIAGNHDHTLDPISYERCWKRWHRGRKQNCAPVGHLIHDRSLATNFGIIYLEEQLFVDNVTGLSFYGRRYLFLSSPYEPASHNGTFYFPINSVEIMQACSRIPNNVDVLLTHCPPASILDTTITGEHVGCDELLSCVNVAKPRLHVFGHIHEAHGRIDQGSTIFVNASICNRKYQPVQAPIVIDLELKEKT</sequence>
<dbReference type="Gene3D" id="3.60.21.10">
    <property type="match status" value="1"/>
</dbReference>
<dbReference type="CDD" id="cd07379">
    <property type="entry name" value="MPP_239FB"/>
    <property type="match status" value="1"/>
</dbReference>